<accession>A0ABW4J7M9</accession>
<comment type="catalytic activity">
    <reaction evidence="11">
        <text>isopentenyl diphosphate = dimethylallyl diphosphate</text>
        <dbReference type="Rhea" id="RHEA:23284"/>
        <dbReference type="ChEBI" id="CHEBI:57623"/>
        <dbReference type="ChEBI" id="CHEBI:128769"/>
        <dbReference type="EC" id="5.3.3.2"/>
    </reaction>
</comment>
<organism evidence="13 14">
    <name type="scientific">Agrilactobacillus yilanensis</name>
    <dbReference type="NCBI Taxonomy" id="2485997"/>
    <lineage>
        <taxon>Bacteria</taxon>
        <taxon>Bacillati</taxon>
        <taxon>Bacillota</taxon>
        <taxon>Bacilli</taxon>
        <taxon>Lactobacillales</taxon>
        <taxon>Lactobacillaceae</taxon>
        <taxon>Agrilactobacillus</taxon>
    </lineage>
</organism>
<dbReference type="SUPFAM" id="SSF51395">
    <property type="entry name" value="FMN-linked oxidoreductases"/>
    <property type="match status" value="1"/>
</dbReference>
<evidence type="ECO:0000256" key="11">
    <source>
        <dbReference type="HAMAP-Rule" id="MF_00354"/>
    </source>
</evidence>
<dbReference type="InterPro" id="IPR000262">
    <property type="entry name" value="FMN-dep_DH"/>
</dbReference>
<evidence type="ECO:0000256" key="7">
    <source>
        <dbReference type="ARBA" id="ARBA00022857"/>
    </source>
</evidence>
<dbReference type="PIRSF" id="PIRSF003314">
    <property type="entry name" value="IPP_isomerase"/>
    <property type="match status" value="1"/>
</dbReference>
<comment type="cofactor">
    <cofactor evidence="11">
        <name>NADPH</name>
        <dbReference type="ChEBI" id="CHEBI:57783"/>
    </cofactor>
</comment>
<evidence type="ECO:0000256" key="5">
    <source>
        <dbReference type="ARBA" id="ARBA00022723"/>
    </source>
</evidence>
<dbReference type="EMBL" id="JBHTOP010000023">
    <property type="protein sequence ID" value="MFD1672212.1"/>
    <property type="molecule type" value="Genomic_DNA"/>
</dbReference>
<dbReference type="CDD" id="cd02811">
    <property type="entry name" value="IDI-2_FMN"/>
    <property type="match status" value="1"/>
</dbReference>
<dbReference type="Proteomes" id="UP001597267">
    <property type="component" value="Unassembled WGS sequence"/>
</dbReference>
<evidence type="ECO:0000256" key="3">
    <source>
        <dbReference type="ARBA" id="ARBA00022630"/>
    </source>
</evidence>
<keyword evidence="7 11" id="KW-0521">NADP</keyword>
<feature type="binding site" evidence="11">
    <location>
        <position position="126"/>
    </location>
    <ligand>
        <name>FMN</name>
        <dbReference type="ChEBI" id="CHEBI:58210"/>
    </ligand>
</feature>
<dbReference type="GO" id="GO:0004452">
    <property type="term" value="F:isopentenyl-diphosphate delta-isomerase activity"/>
    <property type="evidence" value="ECO:0007669"/>
    <property type="project" value="UniProtKB-EC"/>
</dbReference>
<evidence type="ECO:0000256" key="2">
    <source>
        <dbReference type="ARBA" id="ARBA00022490"/>
    </source>
</evidence>
<dbReference type="NCBIfam" id="TIGR02151">
    <property type="entry name" value="IPP_isom_2"/>
    <property type="match status" value="1"/>
</dbReference>
<comment type="function">
    <text evidence="11">Involved in the biosynthesis of isoprenoids. Catalyzes the 1,3-allylic rearrangement of the homoallylic substrate isopentenyl (IPP) to its allylic isomer, dimethylallyl diphosphate (DMAPP).</text>
</comment>
<proteinExistence type="inferred from homology"/>
<keyword evidence="9 11" id="KW-0413">Isomerase</keyword>
<feature type="binding site" evidence="11">
    <location>
        <position position="97"/>
    </location>
    <ligand>
        <name>FMN</name>
        <dbReference type="ChEBI" id="CHEBI:58210"/>
    </ligand>
</feature>
<dbReference type="RefSeq" id="WP_125714805.1">
    <property type="nucleotide sequence ID" value="NZ_JBHTOP010000023.1"/>
</dbReference>
<feature type="domain" description="FMN-dependent dehydrogenase" evidence="12">
    <location>
        <begin position="116"/>
        <end position="328"/>
    </location>
</feature>
<keyword evidence="8 11" id="KW-0414">Isoprene biosynthesis</keyword>
<keyword evidence="6 11" id="KW-0460">Magnesium</keyword>
<feature type="binding site" evidence="11">
    <location>
        <begin position="10"/>
        <end position="11"/>
    </location>
    <ligand>
        <name>substrate</name>
    </ligand>
</feature>
<dbReference type="HAMAP" id="MF_00354">
    <property type="entry name" value="Idi_2"/>
    <property type="match status" value="1"/>
</dbReference>
<comment type="subunit">
    <text evidence="10 11">Homooctamer. Dimer of tetramers.</text>
</comment>
<reference evidence="14" key="1">
    <citation type="journal article" date="2019" name="Int. J. Syst. Evol. Microbiol.">
        <title>The Global Catalogue of Microorganisms (GCM) 10K type strain sequencing project: providing services to taxonomists for standard genome sequencing and annotation.</title>
        <authorList>
            <consortium name="The Broad Institute Genomics Platform"/>
            <consortium name="The Broad Institute Genome Sequencing Center for Infectious Disease"/>
            <person name="Wu L."/>
            <person name="Ma J."/>
        </authorList>
    </citation>
    <scope>NUCLEOTIDE SEQUENCE [LARGE SCALE GENOMIC DNA]</scope>
    <source>
        <strain evidence="14">CCM 8896</strain>
    </source>
</reference>
<comment type="cofactor">
    <cofactor evidence="11">
        <name>Mg(2+)</name>
        <dbReference type="ChEBI" id="CHEBI:18420"/>
    </cofactor>
</comment>
<feature type="binding site" evidence="11">
    <location>
        <position position="217"/>
    </location>
    <ligand>
        <name>FMN</name>
        <dbReference type="ChEBI" id="CHEBI:58210"/>
    </ligand>
</feature>
<evidence type="ECO:0000256" key="6">
    <source>
        <dbReference type="ARBA" id="ARBA00022842"/>
    </source>
</evidence>
<evidence type="ECO:0000313" key="14">
    <source>
        <dbReference type="Proteomes" id="UP001597267"/>
    </source>
</evidence>
<evidence type="ECO:0000256" key="10">
    <source>
        <dbReference type="ARBA" id="ARBA00025810"/>
    </source>
</evidence>
<keyword evidence="4 11" id="KW-0288">FMN</keyword>
<evidence type="ECO:0000256" key="4">
    <source>
        <dbReference type="ARBA" id="ARBA00022643"/>
    </source>
</evidence>
<dbReference type="InterPro" id="IPR013785">
    <property type="entry name" value="Aldolase_TIM"/>
</dbReference>
<evidence type="ECO:0000256" key="1">
    <source>
        <dbReference type="ARBA" id="ARBA00001917"/>
    </source>
</evidence>
<evidence type="ECO:0000313" key="13">
    <source>
        <dbReference type="EMBL" id="MFD1672212.1"/>
    </source>
</evidence>
<dbReference type="Pfam" id="PF01070">
    <property type="entry name" value="FMN_dh"/>
    <property type="match status" value="2"/>
</dbReference>
<keyword evidence="3 11" id="KW-0285">Flavoprotein</keyword>
<evidence type="ECO:0000259" key="12">
    <source>
        <dbReference type="Pfam" id="PF01070"/>
    </source>
</evidence>
<feature type="domain" description="FMN-dependent dehydrogenase" evidence="12">
    <location>
        <begin position="25"/>
        <end position="104"/>
    </location>
</feature>
<name>A0ABW4J7M9_9LACO</name>
<feature type="binding site" evidence="11">
    <location>
        <position position="157"/>
    </location>
    <ligand>
        <name>Mg(2+)</name>
        <dbReference type="ChEBI" id="CHEBI:18420"/>
    </ligand>
</feature>
<feature type="binding site" evidence="11">
    <location>
        <position position="212"/>
    </location>
    <ligand>
        <name>FMN</name>
        <dbReference type="ChEBI" id="CHEBI:58210"/>
    </ligand>
</feature>
<comment type="caution">
    <text evidence="13">The sequence shown here is derived from an EMBL/GenBank/DDBJ whole genome shotgun (WGS) entry which is preliminary data.</text>
</comment>
<dbReference type="EC" id="5.3.3.2" evidence="11"/>
<dbReference type="Gene3D" id="3.20.20.70">
    <property type="entry name" value="Aldolase class I"/>
    <property type="match status" value="1"/>
</dbReference>
<comment type="subcellular location">
    <subcellularLocation>
        <location evidence="11">Cytoplasm</location>
    </subcellularLocation>
</comment>
<feature type="binding site" evidence="11">
    <location>
        <begin position="262"/>
        <end position="264"/>
    </location>
    <ligand>
        <name>FMN</name>
        <dbReference type="ChEBI" id="CHEBI:58210"/>
    </ligand>
</feature>
<keyword evidence="5 11" id="KW-0479">Metal-binding</keyword>
<gene>
    <name evidence="11 13" type="primary">fni</name>
    <name evidence="13" type="ORF">ACFQ5M_08890</name>
</gene>
<protein>
    <recommendedName>
        <fullName evidence="11">Isopentenyl-diphosphate delta-isomerase</fullName>
        <shortName evidence="11">IPP isomerase</shortName>
        <ecNumber evidence="11">5.3.3.2</ecNumber>
    </recommendedName>
    <alternativeName>
        <fullName evidence="11">Isopentenyl diphosphate:dimethylallyl diphosphate isomerase</fullName>
    </alternativeName>
    <alternativeName>
        <fullName evidence="11">Isopentenyl pyrophosphate isomerase</fullName>
    </alternativeName>
    <alternativeName>
        <fullName evidence="11">Type 2 isopentenyl diphosphate isomerase</fullName>
        <shortName evidence="11">IDI-2</shortName>
    </alternativeName>
</protein>
<keyword evidence="2 11" id="KW-0963">Cytoplasm</keyword>
<keyword evidence="14" id="KW-1185">Reference proteome</keyword>
<dbReference type="PANTHER" id="PTHR43665:SF1">
    <property type="entry name" value="ISOPENTENYL-DIPHOSPHATE DELTA-ISOMERASE"/>
    <property type="match status" value="1"/>
</dbReference>
<comment type="caution">
    <text evidence="11">Lacks conserved residue(s) required for the propagation of feature annotation.</text>
</comment>
<feature type="binding site" evidence="11">
    <location>
        <position position="187"/>
    </location>
    <ligand>
        <name>FMN</name>
        <dbReference type="ChEBI" id="CHEBI:58210"/>
    </ligand>
</feature>
<comment type="cofactor">
    <cofactor evidence="1 11">
        <name>FMN</name>
        <dbReference type="ChEBI" id="CHEBI:58210"/>
    </cofactor>
</comment>
<evidence type="ECO:0000256" key="9">
    <source>
        <dbReference type="ARBA" id="ARBA00023235"/>
    </source>
</evidence>
<feature type="binding site" evidence="11">
    <location>
        <position position="156"/>
    </location>
    <ligand>
        <name>substrate</name>
    </ligand>
</feature>
<feature type="binding site" evidence="11">
    <location>
        <begin position="67"/>
        <end position="69"/>
    </location>
    <ligand>
        <name>FMN</name>
        <dbReference type="ChEBI" id="CHEBI:58210"/>
    </ligand>
</feature>
<dbReference type="PANTHER" id="PTHR43665">
    <property type="entry name" value="ISOPENTENYL-DIPHOSPHATE DELTA-ISOMERASE"/>
    <property type="match status" value="1"/>
</dbReference>
<feature type="binding site" evidence="11">
    <location>
        <begin position="283"/>
        <end position="284"/>
    </location>
    <ligand>
        <name>FMN</name>
        <dbReference type="ChEBI" id="CHEBI:58210"/>
    </ligand>
</feature>
<dbReference type="InterPro" id="IPR011179">
    <property type="entry name" value="IPdP_isomerase"/>
</dbReference>
<evidence type="ECO:0000256" key="8">
    <source>
        <dbReference type="ARBA" id="ARBA00023229"/>
    </source>
</evidence>
<comment type="similarity">
    <text evidence="11">Belongs to the IPP isomerase type 2 family.</text>
</comment>
<sequence>MSNESSHAHRKDEHVALAQHFYQPEQTNDFDEIRLLHQSLPEMAVSDVHLETQLFGQTIAAPIYINAMTGGSERTKKINGQLAQIAAALRIPMAVGSESIALTEADSQASFSIVRQYNPDGLVFANMSADKTLDQLQTAIDLVQANALQIHLNPIQEAIMPEGQRQFYWLKNLKTYRENLDVPIIAKEVGFGMDQLTISKLVNAGIKYIDVSGKGGTNFAKIENARRPQHDLPYLDNMGLSTVESLLEANEFKKTHFFASGGVRQPLDIVKAWRLGAEMVGMSGTILNLLRQNPVEEVIRILQTWLDQLPLIMTLLGAKNLTELRESDLVLSPKLQSYIQQRELKISFI</sequence>